<evidence type="ECO:0000313" key="1">
    <source>
        <dbReference type="EMBL" id="KWX20155.1"/>
    </source>
</evidence>
<accession>A0A132PCT7</accession>
<comment type="caution">
    <text evidence="1">The sequence shown here is derived from an EMBL/GenBank/DDBJ whole genome shotgun (WGS) entry which is preliminary data.</text>
</comment>
<proteinExistence type="predicted"/>
<keyword evidence="2" id="KW-1185">Reference proteome</keyword>
<dbReference type="Pfam" id="PF14539">
    <property type="entry name" value="DUF4442"/>
    <property type="match status" value="1"/>
</dbReference>
<reference evidence="1 2" key="1">
    <citation type="submission" date="2015-07" db="EMBL/GenBank/DDBJ databases">
        <title>A draft genome sequence of Mycobacterium wolinskyi.</title>
        <authorList>
            <person name="de Man T.J."/>
            <person name="Perry K.A."/>
            <person name="Coulliette A.D."/>
            <person name="Jensen B."/>
            <person name="Toney N.C."/>
            <person name="Limbago B.M."/>
            <person name="Noble-Wang J."/>
        </authorList>
    </citation>
    <scope>NUCLEOTIDE SEQUENCE [LARGE SCALE GENOMIC DNA]</scope>
    <source>
        <strain evidence="1 2">CDC_01</strain>
    </source>
</reference>
<dbReference type="AlphaFoldDB" id="A0A132PCT7"/>
<dbReference type="InterPro" id="IPR027961">
    <property type="entry name" value="DUF4442"/>
</dbReference>
<dbReference type="SUPFAM" id="SSF54637">
    <property type="entry name" value="Thioesterase/thiol ester dehydrase-isomerase"/>
    <property type="match status" value="1"/>
</dbReference>
<evidence type="ECO:0000313" key="2">
    <source>
        <dbReference type="Proteomes" id="UP000070612"/>
    </source>
</evidence>
<dbReference type="Proteomes" id="UP000070612">
    <property type="component" value="Unassembled WGS sequence"/>
</dbReference>
<dbReference type="EMBL" id="LGTW01000030">
    <property type="protein sequence ID" value="KWX20155.1"/>
    <property type="molecule type" value="Genomic_DNA"/>
</dbReference>
<organism evidence="1 2">
    <name type="scientific">Mycolicibacterium wolinskyi</name>
    <dbReference type="NCBI Taxonomy" id="59750"/>
    <lineage>
        <taxon>Bacteria</taxon>
        <taxon>Bacillati</taxon>
        <taxon>Actinomycetota</taxon>
        <taxon>Actinomycetes</taxon>
        <taxon>Mycobacteriales</taxon>
        <taxon>Mycobacteriaceae</taxon>
        <taxon>Mycolicibacterium</taxon>
    </lineage>
</organism>
<dbReference type="PATRIC" id="fig|59750.3.peg.4714"/>
<name>A0A132PCT7_9MYCO</name>
<sequence>MDLTTLARELLEPLPAHRTVGVEVLRAADGEAEISSRTSKQLTNVIGSLHSSGLIALIDAAGLAAIIAGAPNKNAMAGILPLGRTASVEFLAPARGRLLATAALDDEARHALEPLWAGASDRARFSTAAQIMDSSGTVVSRGSFDWSVRRVPVGDEG</sequence>
<gene>
    <name evidence="1" type="ORF">AFM11_31940</name>
</gene>
<protein>
    <recommendedName>
        <fullName evidence="3">Thioesterase</fullName>
    </recommendedName>
</protein>
<dbReference type="Gene3D" id="3.10.129.10">
    <property type="entry name" value="Hotdog Thioesterase"/>
    <property type="match status" value="1"/>
</dbReference>
<dbReference type="InterPro" id="IPR029069">
    <property type="entry name" value="HotDog_dom_sf"/>
</dbReference>
<dbReference type="RefSeq" id="WP_067857805.1">
    <property type="nucleotide sequence ID" value="NZ_LGTW01000030.1"/>
</dbReference>
<dbReference type="STRING" id="59750.AWC31_31955"/>
<evidence type="ECO:0008006" key="3">
    <source>
        <dbReference type="Google" id="ProtNLM"/>
    </source>
</evidence>